<evidence type="ECO:0000259" key="1">
    <source>
        <dbReference type="Pfam" id="PF01323"/>
    </source>
</evidence>
<reference evidence="2 3" key="1">
    <citation type="submission" date="2019-07" db="EMBL/GenBank/DDBJ databases">
        <title>Diversity of Bacteria from Kongsfjorden, Arctic.</title>
        <authorList>
            <person name="Yu Y."/>
        </authorList>
    </citation>
    <scope>NUCLEOTIDE SEQUENCE [LARGE SCALE GENOMIC DNA]</scope>
    <source>
        <strain evidence="2 3">SM1923</strain>
    </source>
</reference>
<proteinExistence type="predicted"/>
<dbReference type="AlphaFoldDB" id="A0A558HQD4"/>
<dbReference type="PANTHER" id="PTHR13887">
    <property type="entry name" value="GLUTATHIONE S-TRANSFERASE KAPPA"/>
    <property type="match status" value="1"/>
</dbReference>
<dbReference type="GO" id="GO:0016491">
    <property type="term" value="F:oxidoreductase activity"/>
    <property type="evidence" value="ECO:0007669"/>
    <property type="project" value="InterPro"/>
</dbReference>
<dbReference type="STRING" id="553385.GCA_000591415_00588"/>
<organism evidence="2 3">
    <name type="scientific">Cobetia crustatorum</name>
    <dbReference type="NCBI Taxonomy" id="553385"/>
    <lineage>
        <taxon>Bacteria</taxon>
        <taxon>Pseudomonadati</taxon>
        <taxon>Pseudomonadota</taxon>
        <taxon>Gammaproteobacteria</taxon>
        <taxon>Oceanospirillales</taxon>
        <taxon>Halomonadaceae</taxon>
        <taxon>Cobetia</taxon>
    </lineage>
</organism>
<feature type="domain" description="DSBA-like thioredoxin" evidence="1">
    <location>
        <begin position="7"/>
        <end position="208"/>
    </location>
</feature>
<evidence type="ECO:0000313" key="3">
    <source>
        <dbReference type="Proteomes" id="UP000319941"/>
    </source>
</evidence>
<comment type="caution">
    <text evidence="2">The sequence shown here is derived from an EMBL/GenBank/DDBJ whole genome shotgun (WGS) entry which is preliminary data.</text>
</comment>
<dbReference type="EMBL" id="VNFH01000004">
    <property type="protein sequence ID" value="TVU71298.1"/>
    <property type="molecule type" value="Genomic_DNA"/>
</dbReference>
<evidence type="ECO:0000313" key="2">
    <source>
        <dbReference type="EMBL" id="TVU71298.1"/>
    </source>
</evidence>
<name>A0A558HQD4_9GAMM</name>
<dbReference type="SUPFAM" id="SSF52833">
    <property type="entry name" value="Thioredoxin-like"/>
    <property type="match status" value="1"/>
</dbReference>
<sequence length="217" mass="24508">MQDKLKIDIVSDVVCPWCIIGYKRLETAIESLGLQNKVEIEWQPFELNPDMPAEGENLREHSARKYGTTPEGSVEARQRLAGLAAEEGLAFNYFDDMRMVNTFELHVLLEYATEHGMQHDLQMQFFADFFTLQKDLSDRAVMAESLESVGLDAEEGLARLDDHDARKQVTAHEEHWKQMGISSVPTFVFNRRSAVSGAQPSDVFEQVLTDLLAQSAA</sequence>
<keyword evidence="3" id="KW-1185">Reference proteome</keyword>
<dbReference type="RefSeq" id="WP_144727167.1">
    <property type="nucleotide sequence ID" value="NZ_CAWOWR010000097.1"/>
</dbReference>
<dbReference type="Gene3D" id="3.40.30.10">
    <property type="entry name" value="Glutaredoxin"/>
    <property type="match status" value="1"/>
</dbReference>
<dbReference type="PANTHER" id="PTHR13887:SF41">
    <property type="entry name" value="THIOREDOXIN SUPERFAMILY PROTEIN"/>
    <property type="match status" value="1"/>
</dbReference>
<dbReference type="InterPro" id="IPR036249">
    <property type="entry name" value="Thioredoxin-like_sf"/>
</dbReference>
<dbReference type="Pfam" id="PF01323">
    <property type="entry name" value="DSBA"/>
    <property type="match status" value="1"/>
</dbReference>
<gene>
    <name evidence="2" type="ORF">FQP86_07190</name>
</gene>
<dbReference type="CDD" id="cd03024">
    <property type="entry name" value="DsbA_FrnE"/>
    <property type="match status" value="1"/>
</dbReference>
<accession>A0A558HQD4</accession>
<dbReference type="Proteomes" id="UP000319941">
    <property type="component" value="Unassembled WGS sequence"/>
</dbReference>
<dbReference type="InterPro" id="IPR001853">
    <property type="entry name" value="DSBA-like_thioredoxin_dom"/>
</dbReference>
<protein>
    <submittedName>
        <fullName evidence="2">DsbA family oxidoreductase</fullName>
    </submittedName>
</protein>
<dbReference type="OrthoDB" id="9799122at2"/>